<protein>
    <recommendedName>
        <fullName evidence="3">Lipoprotein</fullName>
    </recommendedName>
</protein>
<dbReference type="RefSeq" id="WP_136401544.1">
    <property type="nucleotide sequence ID" value="NZ_SSNZ01000001.1"/>
</dbReference>
<evidence type="ECO:0008006" key="3">
    <source>
        <dbReference type="Google" id="ProtNLM"/>
    </source>
</evidence>
<organism evidence="1 2">
    <name type="scientific">Flavobacterium supellecticarium</name>
    <dbReference type="NCBI Taxonomy" id="2565924"/>
    <lineage>
        <taxon>Bacteria</taxon>
        <taxon>Pseudomonadati</taxon>
        <taxon>Bacteroidota</taxon>
        <taxon>Flavobacteriia</taxon>
        <taxon>Flavobacteriales</taxon>
        <taxon>Flavobacteriaceae</taxon>
        <taxon>Flavobacterium</taxon>
    </lineage>
</organism>
<gene>
    <name evidence="1" type="ORF">E6C50_02085</name>
</gene>
<dbReference type="Proteomes" id="UP000307507">
    <property type="component" value="Unassembled WGS sequence"/>
</dbReference>
<dbReference type="PROSITE" id="PS51257">
    <property type="entry name" value="PROKAR_LIPOPROTEIN"/>
    <property type="match status" value="1"/>
</dbReference>
<dbReference type="EMBL" id="SSNZ01000001">
    <property type="protein sequence ID" value="THF53020.1"/>
    <property type="molecule type" value="Genomic_DNA"/>
</dbReference>
<keyword evidence="2" id="KW-1185">Reference proteome</keyword>
<dbReference type="OrthoDB" id="1348444at2"/>
<dbReference type="AlphaFoldDB" id="A0A4S4A3K8"/>
<comment type="caution">
    <text evidence="1">The sequence shown here is derived from an EMBL/GenBank/DDBJ whole genome shotgun (WGS) entry which is preliminary data.</text>
</comment>
<accession>A0A4S4A3K8</accession>
<evidence type="ECO:0000313" key="1">
    <source>
        <dbReference type="EMBL" id="THF53020.1"/>
    </source>
</evidence>
<name>A0A4S4A3K8_9FLAO</name>
<evidence type="ECO:0000313" key="2">
    <source>
        <dbReference type="Proteomes" id="UP000307507"/>
    </source>
</evidence>
<sequence length="202" mass="23482">MKCLFPLLLLTIIVSCQNKKESETIKTAVVKEPQMTDNEFVLKLIEVGFFKHTESTIDTTKMDSLNVYDENTNKFVRIDAEELAEFNFDSFVPQLKKILAKRNVSLSVEKTEEIEKTYEIKINNLRVQLYNEWQLNDGSFWKAASTNFFKSLNQILKENKVEERFYLVNGGNDLSALLLTESQYKIFSKKYNSIPNDLPIMP</sequence>
<proteinExistence type="predicted"/>
<reference evidence="1 2" key="1">
    <citation type="submission" date="2019-04" db="EMBL/GenBank/DDBJ databases">
        <title>Flavobacterium sp. nov. isolated from construction timber.</title>
        <authorList>
            <person name="Lin S.-Y."/>
            <person name="Chang C.-T."/>
            <person name="Young C.-C."/>
        </authorList>
    </citation>
    <scope>NUCLEOTIDE SEQUENCE [LARGE SCALE GENOMIC DNA]</scope>
    <source>
        <strain evidence="1 2">CC-CTC003</strain>
    </source>
</reference>